<dbReference type="SMART" id="SM00248">
    <property type="entry name" value="ANK"/>
    <property type="match status" value="6"/>
</dbReference>
<evidence type="ECO:0000313" key="5">
    <source>
        <dbReference type="Proteomes" id="UP000287394"/>
    </source>
</evidence>
<dbReference type="Pfam" id="PF12796">
    <property type="entry name" value="Ank_2"/>
    <property type="match status" value="1"/>
</dbReference>
<evidence type="ECO:0000256" key="1">
    <source>
        <dbReference type="ARBA" id="ARBA00022737"/>
    </source>
</evidence>
<dbReference type="AlphaFoldDB" id="A0A9N7L483"/>
<protein>
    <recommendedName>
        <fullName evidence="6">Ankyrin repeat domain-containing protein</fullName>
    </recommendedName>
</protein>
<dbReference type="SUPFAM" id="SSF48403">
    <property type="entry name" value="Ankyrin repeat"/>
    <property type="match status" value="1"/>
</dbReference>
<accession>A0A9N7L483</accession>
<organism evidence="4 5">
    <name type="scientific">Capsulimonas corticalis</name>
    <dbReference type="NCBI Taxonomy" id="2219043"/>
    <lineage>
        <taxon>Bacteria</taxon>
        <taxon>Bacillati</taxon>
        <taxon>Armatimonadota</taxon>
        <taxon>Armatimonadia</taxon>
        <taxon>Capsulimonadales</taxon>
        <taxon>Capsulimonadaceae</taxon>
        <taxon>Capsulimonas</taxon>
    </lineage>
</organism>
<keyword evidence="2 3" id="KW-0040">ANK repeat</keyword>
<dbReference type="PANTHER" id="PTHR24171">
    <property type="entry name" value="ANKYRIN REPEAT DOMAIN-CONTAINING PROTEIN 39-RELATED"/>
    <property type="match status" value="1"/>
</dbReference>
<proteinExistence type="predicted"/>
<dbReference type="Proteomes" id="UP000287394">
    <property type="component" value="Chromosome"/>
</dbReference>
<evidence type="ECO:0008006" key="6">
    <source>
        <dbReference type="Google" id="ProtNLM"/>
    </source>
</evidence>
<feature type="repeat" description="ANK" evidence="3">
    <location>
        <begin position="277"/>
        <end position="309"/>
    </location>
</feature>
<evidence type="ECO:0000256" key="3">
    <source>
        <dbReference type="PROSITE-ProRule" id="PRU00023"/>
    </source>
</evidence>
<dbReference type="PROSITE" id="PS50297">
    <property type="entry name" value="ANK_REP_REGION"/>
    <property type="match status" value="2"/>
</dbReference>
<keyword evidence="1" id="KW-0677">Repeat</keyword>
<sequence length="340" mass="36395">MALGAPRRGSVLAIQALSLLQLGMKRLTFAGRACMLLIAVCLSFPVAFRAVAQTSHGAHRNLDRAFRNSDWDIARLKRLLAQGANVDAKDDAGQTRLDSAVRLGRTREVQFLLDAGADANHASYEGAPLAAAVDNLSQLANLPCQPHSTLIALFIQPPLADPKERAKISQEFLQKRARQLAVAAQPKIGDYLRIIRLLLSHHANPNVAALGSGRVLGAAVSSGSLDCVQVLIHYGSRVNAGDDRQITPLMCCGGKYATEIAALLITRGAVVNTHDRDGETPFSCAVKTRDAALVRLLLRHGANPSTHTLDGTTPLSYAIETKNNEAAVLIRAALKSPRPH</sequence>
<dbReference type="InterPro" id="IPR002110">
    <property type="entry name" value="Ankyrin_rpt"/>
</dbReference>
<reference evidence="4 5" key="1">
    <citation type="journal article" date="2019" name="Int. J. Syst. Evol. Microbiol.">
        <title>Capsulimonas corticalis gen. nov., sp. nov., an aerobic capsulated bacterium, of a novel bacterial order, Capsulimonadales ord. nov., of the class Armatimonadia of the phylum Armatimonadetes.</title>
        <authorList>
            <person name="Li J."/>
            <person name="Kudo C."/>
            <person name="Tonouchi A."/>
        </authorList>
    </citation>
    <scope>NUCLEOTIDE SEQUENCE [LARGE SCALE GENOMIC DNA]</scope>
    <source>
        <strain evidence="4 5">AX-7</strain>
    </source>
</reference>
<dbReference type="EMBL" id="AP025739">
    <property type="protein sequence ID" value="BDI30634.1"/>
    <property type="molecule type" value="Genomic_DNA"/>
</dbReference>
<evidence type="ECO:0000256" key="2">
    <source>
        <dbReference type="ARBA" id="ARBA00023043"/>
    </source>
</evidence>
<dbReference type="KEGG" id="ccot:CCAX7_26850"/>
<gene>
    <name evidence="4" type="ORF">CCAX7_26850</name>
</gene>
<name>A0A9N7L483_9BACT</name>
<feature type="repeat" description="ANK" evidence="3">
    <location>
        <begin position="92"/>
        <end position="124"/>
    </location>
</feature>
<evidence type="ECO:0000313" key="4">
    <source>
        <dbReference type="EMBL" id="BDI30634.1"/>
    </source>
</evidence>
<dbReference type="PROSITE" id="PS50088">
    <property type="entry name" value="ANK_REPEAT"/>
    <property type="match status" value="2"/>
</dbReference>
<dbReference type="Gene3D" id="1.25.40.20">
    <property type="entry name" value="Ankyrin repeat-containing domain"/>
    <property type="match status" value="3"/>
</dbReference>
<dbReference type="InterPro" id="IPR036770">
    <property type="entry name" value="Ankyrin_rpt-contain_sf"/>
</dbReference>
<keyword evidence="5" id="KW-1185">Reference proteome</keyword>